<feature type="signal peptide" evidence="1">
    <location>
        <begin position="1"/>
        <end position="20"/>
    </location>
</feature>
<name>A0AA39YIW6_9PEZI</name>
<evidence type="ECO:0000313" key="3">
    <source>
        <dbReference type="Proteomes" id="UP001175001"/>
    </source>
</evidence>
<reference evidence="2" key="1">
    <citation type="submission" date="2023-06" db="EMBL/GenBank/DDBJ databases">
        <title>Multi-omics analyses reveal the molecular pathogenesis toolkit of Lasiodiplodia hormozganensis, a cross-kingdom pathogen.</title>
        <authorList>
            <person name="Felix C."/>
            <person name="Meneses R."/>
            <person name="Goncalves M.F.M."/>
            <person name="Tilleman L."/>
            <person name="Duarte A.S."/>
            <person name="Jorrin-Novo J.V."/>
            <person name="Van De Peer Y."/>
            <person name="Deforce D."/>
            <person name="Van Nieuwerburgh F."/>
            <person name="Esteves A.C."/>
            <person name="Alves A."/>
        </authorList>
    </citation>
    <scope>NUCLEOTIDE SEQUENCE</scope>
    <source>
        <strain evidence="2">CBS 339.90</strain>
    </source>
</reference>
<evidence type="ECO:0000313" key="2">
    <source>
        <dbReference type="EMBL" id="KAK0653462.1"/>
    </source>
</evidence>
<gene>
    <name evidence="2" type="ORF">DIS24_g5968</name>
</gene>
<dbReference type="EMBL" id="JAUJDW010000027">
    <property type="protein sequence ID" value="KAK0653462.1"/>
    <property type="molecule type" value="Genomic_DNA"/>
</dbReference>
<feature type="chain" id="PRO_5041313709" description="AA1-like domain-containing protein" evidence="1">
    <location>
        <begin position="21"/>
        <end position="154"/>
    </location>
</feature>
<accession>A0AA39YIW6</accession>
<keyword evidence="1" id="KW-0732">Signal</keyword>
<organism evidence="2 3">
    <name type="scientific">Lasiodiplodia hormozganensis</name>
    <dbReference type="NCBI Taxonomy" id="869390"/>
    <lineage>
        <taxon>Eukaryota</taxon>
        <taxon>Fungi</taxon>
        <taxon>Dikarya</taxon>
        <taxon>Ascomycota</taxon>
        <taxon>Pezizomycotina</taxon>
        <taxon>Dothideomycetes</taxon>
        <taxon>Dothideomycetes incertae sedis</taxon>
        <taxon>Botryosphaeriales</taxon>
        <taxon>Botryosphaeriaceae</taxon>
        <taxon>Lasiodiplodia</taxon>
    </lineage>
</organism>
<evidence type="ECO:0000256" key="1">
    <source>
        <dbReference type="SAM" id="SignalP"/>
    </source>
</evidence>
<evidence type="ECO:0008006" key="4">
    <source>
        <dbReference type="Google" id="ProtNLM"/>
    </source>
</evidence>
<proteinExistence type="predicted"/>
<keyword evidence="3" id="KW-1185">Reference proteome</keyword>
<sequence>MQFTTTTLALLATAATGALAAPSGPVATTPTPSLFVSGLNWNVTDSGVNVSFNVKAGYDAKETYHCSTVGGAGGINAKFACDSNADIEYQFVAGGENWPTQWFEVFWKFAPGVLADDGKTYLADGVNSLPDAKCTQACSVESLVMQGRTTVVEN</sequence>
<comment type="caution">
    <text evidence="2">The sequence shown here is derived from an EMBL/GenBank/DDBJ whole genome shotgun (WGS) entry which is preliminary data.</text>
</comment>
<dbReference type="AlphaFoldDB" id="A0AA39YIW6"/>
<dbReference type="Proteomes" id="UP001175001">
    <property type="component" value="Unassembled WGS sequence"/>
</dbReference>
<protein>
    <recommendedName>
        <fullName evidence="4">AA1-like domain-containing protein</fullName>
    </recommendedName>
</protein>